<evidence type="ECO:0008006" key="4">
    <source>
        <dbReference type="Google" id="ProtNLM"/>
    </source>
</evidence>
<accession>A0A9P3T8T0</accession>
<evidence type="ECO:0000313" key="3">
    <source>
        <dbReference type="Proteomes" id="UP000867740"/>
    </source>
</evidence>
<dbReference type="InterPro" id="IPR036937">
    <property type="entry name" value="Adhesion_dom_fimbrial_sf"/>
</dbReference>
<proteinExistence type="predicted"/>
<dbReference type="SUPFAM" id="SSF49401">
    <property type="entry name" value="Bacterial adhesins"/>
    <property type="match status" value="1"/>
</dbReference>
<sequence length="393" mass="42549">MLFKLILLSLLLAANVALANTVSCTPNSGLAERSITVPLGGIKTTPSEGSYNQPLYTFSAYFMGNIKLDCNSSDGFATPASRTAFITSSSGGLPALEMNTLYPQYIYSTSAAGIGVSFSYHAGNTGLSTKNNPAILNASFDSNGNYSWADRLDITVWKLGSFPVNARSDNSYMINDTFQFVHAMTLLNSNSTFSTFPFPEAGVFNSWVINRVNITFSGAMEIVRGTCNIQNKTVWMGHHPLNAVSQSSPWKDASFTVNCNTAWGLDQIDNYSDSHTYINTVSRVNNWGYIVTVLPRTNVIDNTNGIIALKSGGAQGYGLQLAWGKPASQTSAGQPANPVLFNSQNLGLLYPTSDSLNLNTVPRLSKNLICPPAMSACLARLCSQVMRTQVWKW</sequence>
<dbReference type="GO" id="GO:0007155">
    <property type="term" value="P:cell adhesion"/>
    <property type="evidence" value="ECO:0007669"/>
    <property type="project" value="InterPro"/>
</dbReference>
<dbReference type="RefSeq" id="WP_167337898.1">
    <property type="nucleotide sequence ID" value="NZ_CABMNU010000005.1"/>
</dbReference>
<name>A0A9P3T8T0_KLUIN</name>
<reference evidence="2" key="2">
    <citation type="submission" date="2020-10" db="EMBL/GenBank/DDBJ databases">
        <authorList>
            <consortium name="NCBI Pathogen Detection Project"/>
        </authorList>
    </citation>
    <scope>NUCLEOTIDE SEQUENCE</scope>
    <source>
        <strain evidence="2">CAVp300</strain>
    </source>
</reference>
<dbReference type="InterPro" id="IPR008966">
    <property type="entry name" value="Adhesion_dom_sf"/>
</dbReference>
<dbReference type="Proteomes" id="UP000867740">
    <property type="component" value="Unassembled WGS sequence"/>
</dbReference>
<keyword evidence="1" id="KW-0732">Signal</keyword>
<feature type="chain" id="PRO_5040218134" description="Fimbrial protein" evidence="1">
    <location>
        <begin position="20"/>
        <end position="393"/>
    </location>
</feature>
<comment type="caution">
    <text evidence="2">The sequence shown here is derived from an EMBL/GenBank/DDBJ whole genome shotgun (WGS) entry which is preliminary data.</text>
</comment>
<reference evidence="2" key="1">
    <citation type="journal article" date="2018" name="Genome Biol.">
        <title>SKESA: strategic k-mer extension for scrupulous assemblies.</title>
        <authorList>
            <person name="Souvorov A."/>
            <person name="Agarwala R."/>
            <person name="Lipman D.J."/>
        </authorList>
    </citation>
    <scope>NUCLEOTIDE SEQUENCE</scope>
    <source>
        <strain evidence="2">CAVp300</strain>
    </source>
</reference>
<dbReference type="EMBL" id="DACSUM010000026">
    <property type="protein sequence ID" value="HAT3582854.1"/>
    <property type="molecule type" value="Genomic_DNA"/>
</dbReference>
<dbReference type="Gene3D" id="2.60.40.1090">
    <property type="entry name" value="Fimbrial-type adhesion domain"/>
    <property type="match status" value="1"/>
</dbReference>
<organism evidence="2 3">
    <name type="scientific">Kluyvera intermedia</name>
    <name type="common">Enterobacter intermedius</name>
    <dbReference type="NCBI Taxonomy" id="61648"/>
    <lineage>
        <taxon>Bacteria</taxon>
        <taxon>Pseudomonadati</taxon>
        <taxon>Pseudomonadota</taxon>
        <taxon>Gammaproteobacteria</taxon>
        <taxon>Enterobacterales</taxon>
        <taxon>Enterobacteriaceae</taxon>
        <taxon>Kluyvera</taxon>
    </lineage>
</organism>
<feature type="signal peptide" evidence="1">
    <location>
        <begin position="1"/>
        <end position="19"/>
    </location>
</feature>
<evidence type="ECO:0000256" key="1">
    <source>
        <dbReference type="SAM" id="SignalP"/>
    </source>
</evidence>
<dbReference type="AlphaFoldDB" id="A0A9P3T8T0"/>
<protein>
    <recommendedName>
        <fullName evidence="4">Fimbrial protein</fullName>
    </recommendedName>
</protein>
<dbReference type="GO" id="GO:0009289">
    <property type="term" value="C:pilus"/>
    <property type="evidence" value="ECO:0007669"/>
    <property type="project" value="InterPro"/>
</dbReference>
<evidence type="ECO:0000313" key="2">
    <source>
        <dbReference type="EMBL" id="HAT3582854.1"/>
    </source>
</evidence>
<gene>
    <name evidence="2" type="ORF">I8531_003179</name>
</gene>